<keyword evidence="2" id="KW-0560">Oxidoreductase</keyword>
<dbReference type="RefSeq" id="WP_114464844.1">
    <property type="nucleotide sequence ID" value="NZ_QPJK01000001.1"/>
</dbReference>
<name>A0A368Y5A2_9BURK</name>
<dbReference type="AlphaFoldDB" id="A0A368Y5A2"/>
<evidence type="ECO:0000313" key="3">
    <source>
        <dbReference type="Proteomes" id="UP000252884"/>
    </source>
</evidence>
<accession>A0A368Y5A2</accession>
<keyword evidence="2" id="KW-0223">Dioxygenase</keyword>
<dbReference type="GO" id="GO:0008198">
    <property type="term" value="F:ferrous iron binding"/>
    <property type="evidence" value="ECO:0007669"/>
    <property type="project" value="InterPro"/>
</dbReference>
<evidence type="ECO:0000313" key="2">
    <source>
        <dbReference type="EMBL" id="RCW75451.1"/>
    </source>
</evidence>
<evidence type="ECO:0000259" key="1">
    <source>
        <dbReference type="Pfam" id="PF02900"/>
    </source>
</evidence>
<dbReference type="Gene3D" id="3.40.830.10">
    <property type="entry name" value="LigB-like"/>
    <property type="match status" value="1"/>
</dbReference>
<dbReference type="InterPro" id="IPR004183">
    <property type="entry name" value="Xdiol_dOase_suB"/>
</dbReference>
<reference evidence="2 3" key="1">
    <citation type="submission" date="2018-07" db="EMBL/GenBank/DDBJ databases">
        <title>Genomic Encyclopedia of Type Strains, Phase IV (KMG-IV): sequencing the most valuable type-strain genomes for metagenomic binning, comparative biology and taxonomic classification.</title>
        <authorList>
            <person name="Goeker M."/>
        </authorList>
    </citation>
    <scope>NUCLEOTIDE SEQUENCE [LARGE SCALE GENOMIC DNA]</scope>
    <source>
        <strain evidence="2 3">DSM 21634</strain>
    </source>
</reference>
<organism evidence="2 3">
    <name type="scientific">Pseudorhodoferax soli</name>
    <dbReference type="NCBI Taxonomy" id="545864"/>
    <lineage>
        <taxon>Bacteria</taxon>
        <taxon>Pseudomonadati</taxon>
        <taxon>Pseudomonadota</taxon>
        <taxon>Betaproteobacteria</taxon>
        <taxon>Burkholderiales</taxon>
        <taxon>Comamonadaceae</taxon>
    </lineage>
</organism>
<comment type="caution">
    <text evidence="2">The sequence shown here is derived from an EMBL/GenBank/DDBJ whole genome shotgun (WGS) entry which is preliminary data.</text>
</comment>
<dbReference type="GO" id="GO:0016702">
    <property type="term" value="F:oxidoreductase activity, acting on single donors with incorporation of molecular oxygen, incorporation of two atoms of oxygen"/>
    <property type="evidence" value="ECO:0007669"/>
    <property type="project" value="UniProtKB-ARBA"/>
</dbReference>
<gene>
    <name evidence="2" type="ORF">DES41_10143</name>
</gene>
<keyword evidence="3" id="KW-1185">Reference proteome</keyword>
<protein>
    <submittedName>
        <fullName evidence="2">Catalytic LigB subunit of aromatic ring-opening dioxygenase</fullName>
    </submittedName>
</protein>
<dbReference type="OrthoDB" id="8673673at2"/>
<dbReference type="Proteomes" id="UP000252884">
    <property type="component" value="Unassembled WGS sequence"/>
</dbReference>
<feature type="domain" description="Extradiol ring-cleavage dioxygenase class III enzyme subunit B" evidence="1">
    <location>
        <begin position="77"/>
        <end position="302"/>
    </location>
</feature>
<proteinExistence type="predicted"/>
<sequence length="331" mass="35164">MAQIVLGIGASHTPLLTLTAEQWQHRAAADYANTQLNMSDGRLLRYDEVLAELGPRSAEQISPEILAAKERACHAALDRLGDALANAAPDVVIIVGDDQRELFGPANQPAIAIFHGDEIATSDKFGDEDGAEWVKAMGRGYLMDDTHVVPGAGAFALELIRGLIDAEFDIATCARVDDPKVAGFGHAYGFIVKRLFQGRAIPVVPVLLNTYYGPNVPSPTRCWKLGRALRQVIEASPGKQRVAVVASGGLSHFVVDEVLDRGVLDAMARGDEEALAAIPRGALNSGSSEILNWIVAAGAAGGLPLRWHDYQPLYRTPAGTGVGAAFAIWGA</sequence>
<dbReference type="SUPFAM" id="SSF53213">
    <property type="entry name" value="LigB-like"/>
    <property type="match status" value="1"/>
</dbReference>
<dbReference type="Pfam" id="PF02900">
    <property type="entry name" value="LigB"/>
    <property type="match status" value="1"/>
</dbReference>
<dbReference type="EMBL" id="QPJK01000001">
    <property type="protein sequence ID" value="RCW75451.1"/>
    <property type="molecule type" value="Genomic_DNA"/>
</dbReference>